<dbReference type="EMBL" id="GFDG01002224">
    <property type="protein sequence ID" value="JAV16575.1"/>
    <property type="molecule type" value="Transcribed_RNA"/>
</dbReference>
<feature type="compositionally biased region" description="Basic residues" evidence="1">
    <location>
        <begin position="91"/>
        <end position="104"/>
    </location>
</feature>
<evidence type="ECO:0000256" key="2">
    <source>
        <dbReference type="SAM" id="Phobius"/>
    </source>
</evidence>
<keyword evidence="2" id="KW-1133">Transmembrane helix</keyword>
<evidence type="ECO:0000313" key="3">
    <source>
        <dbReference type="EMBL" id="JAV16575.1"/>
    </source>
</evidence>
<protein>
    <submittedName>
        <fullName evidence="3">Uncharacterized protein</fullName>
    </submittedName>
</protein>
<feature type="transmembrane region" description="Helical" evidence="2">
    <location>
        <begin position="134"/>
        <end position="161"/>
    </location>
</feature>
<organism evidence="3">
    <name type="scientific">Haematobia irritans</name>
    <name type="common">Horn fly</name>
    <name type="synonym">Conops irritans</name>
    <dbReference type="NCBI Taxonomy" id="7368"/>
    <lineage>
        <taxon>Eukaryota</taxon>
        <taxon>Metazoa</taxon>
        <taxon>Ecdysozoa</taxon>
        <taxon>Arthropoda</taxon>
        <taxon>Hexapoda</taxon>
        <taxon>Insecta</taxon>
        <taxon>Pterygota</taxon>
        <taxon>Neoptera</taxon>
        <taxon>Endopterygota</taxon>
        <taxon>Diptera</taxon>
        <taxon>Brachycera</taxon>
        <taxon>Muscomorpha</taxon>
        <taxon>Muscoidea</taxon>
        <taxon>Muscidae</taxon>
        <taxon>Haematobia</taxon>
    </lineage>
</organism>
<name>A0A1L8ED70_HAEIR</name>
<reference evidence="3" key="1">
    <citation type="submission" date="2017-01" db="EMBL/GenBank/DDBJ databases">
        <title>An insight into the sialome and mialome of the horn fly, Haematobia irritans.</title>
        <authorList>
            <person name="Breijo M."/>
            <person name="Boiani M."/>
            <person name="Ures X."/>
            <person name="Rocha S."/>
            <person name="Sequeira M."/>
            <person name="Ribeiro J.M."/>
        </authorList>
    </citation>
    <scope>NUCLEOTIDE SEQUENCE</scope>
</reference>
<feature type="region of interest" description="Disordered" evidence="1">
    <location>
        <begin position="86"/>
        <end position="108"/>
    </location>
</feature>
<sequence length="225" mass="26457">MGFSVQNTETGEVCYIQTDADKVHELSYDAETGEPIMDMVTVRYMKQKHFQIPKKLLRVSICEEFEKRMLGRNEDIYVEPKAKITRESKEKSKKPIKSKRKPKKKSYDRDDFMNMEGVSNDIILAYNKSNYRMLLLPTLFCFNIYAALIVTILETFFHLWAHYKNGFNMNKDVYYRSPLHVITSQFCAKCRCESDLEVNIFRDLNKQMRLARESQTLKNVSKAIG</sequence>
<proteinExistence type="predicted"/>
<evidence type="ECO:0000256" key="1">
    <source>
        <dbReference type="SAM" id="MobiDB-lite"/>
    </source>
</evidence>
<keyword evidence="2" id="KW-0472">Membrane</keyword>
<dbReference type="AlphaFoldDB" id="A0A1L8ED70"/>
<accession>A0A1L8ED70</accession>
<keyword evidence="2" id="KW-0812">Transmembrane</keyword>